<evidence type="ECO:0000313" key="14">
    <source>
        <dbReference type="Proteomes" id="UP000679352"/>
    </source>
</evidence>
<reference evidence="13" key="1">
    <citation type="submission" date="2021-06" db="EMBL/GenBank/DDBJ databases">
        <title>Direct submission.</title>
        <authorList>
            <person name="Lee C.-S."/>
            <person name="Jin L."/>
        </authorList>
    </citation>
    <scope>NUCLEOTIDE SEQUENCE</scope>
    <source>
        <strain evidence="13">Con5</strain>
    </source>
</reference>
<comment type="subcellular location">
    <subcellularLocation>
        <location evidence="1">Cell inner membrane</location>
        <topology evidence="1">Multi-pass membrane protein</topology>
    </subcellularLocation>
    <subcellularLocation>
        <location evidence="11">Cell membrane</location>
        <topology evidence="11">Multi-pass membrane protein</topology>
    </subcellularLocation>
</comment>
<organism evidence="13 14">
    <name type="scientific">Gemmobacter fulvus</name>
    <dbReference type="NCBI Taxonomy" id="2840474"/>
    <lineage>
        <taxon>Bacteria</taxon>
        <taxon>Pseudomonadati</taxon>
        <taxon>Pseudomonadota</taxon>
        <taxon>Alphaproteobacteria</taxon>
        <taxon>Rhodobacterales</taxon>
        <taxon>Paracoccaceae</taxon>
        <taxon>Gemmobacter</taxon>
    </lineage>
</organism>
<feature type="domain" description="ABC transmembrane type-1" evidence="12">
    <location>
        <begin position="64"/>
        <end position="260"/>
    </location>
</feature>
<protein>
    <recommendedName>
        <fullName evidence="10">Spermidine/putrescine transport system permease protein PotC</fullName>
    </recommendedName>
</protein>
<evidence type="ECO:0000256" key="6">
    <source>
        <dbReference type="ARBA" id="ARBA00022692"/>
    </source>
</evidence>
<dbReference type="PANTHER" id="PTHR43848:SF5">
    <property type="entry name" value="SPERMIDINE_PUTRESCINE TRANSPORT SYSTEM PERMEASE PROTEIN POTC"/>
    <property type="match status" value="1"/>
</dbReference>
<dbReference type="CDD" id="cd06261">
    <property type="entry name" value="TM_PBP2"/>
    <property type="match status" value="1"/>
</dbReference>
<dbReference type="PROSITE" id="PS50928">
    <property type="entry name" value="ABC_TM1"/>
    <property type="match status" value="1"/>
</dbReference>
<dbReference type="Pfam" id="PF00528">
    <property type="entry name" value="BPD_transp_1"/>
    <property type="match status" value="1"/>
</dbReference>
<evidence type="ECO:0000256" key="2">
    <source>
        <dbReference type="ARBA" id="ARBA00007069"/>
    </source>
</evidence>
<dbReference type="AlphaFoldDB" id="A0A975S277"/>
<evidence type="ECO:0000256" key="5">
    <source>
        <dbReference type="ARBA" id="ARBA00022519"/>
    </source>
</evidence>
<name>A0A975S277_9RHOB</name>
<evidence type="ECO:0000256" key="9">
    <source>
        <dbReference type="ARBA" id="ARBA00037216"/>
    </source>
</evidence>
<dbReference type="PANTHER" id="PTHR43848">
    <property type="entry name" value="PUTRESCINE TRANSPORT SYSTEM PERMEASE PROTEIN POTI"/>
    <property type="match status" value="1"/>
</dbReference>
<evidence type="ECO:0000259" key="12">
    <source>
        <dbReference type="PROSITE" id="PS50928"/>
    </source>
</evidence>
<keyword evidence="7 11" id="KW-1133">Transmembrane helix</keyword>
<keyword evidence="4" id="KW-1003">Cell membrane</keyword>
<evidence type="ECO:0000256" key="1">
    <source>
        <dbReference type="ARBA" id="ARBA00004429"/>
    </source>
</evidence>
<feature type="transmembrane region" description="Helical" evidence="11">
    <location>
        <begin position="237"/>
        <end position="258"/>
    </location>
</feature>
<keyword evidence="3 11" id="KW-0813">Transport</keyword>
<evidence type="ECO:0000313" key="13">
    <source>
        <dbReference type="EMBL" id="QWK90683.1"/>
    </source>
</evidence>
<gene>
    <name evidence="13" type="ORF">KM031_01865</name>
</gene>
<evidence type="ECO:0000256" key="7">
    <source>
        <dbReference type="ARBA" id="ARBA00022989"/>
    </source>
</evidence>
<evidence type="ECO:0000256" key="8">
    <source>
        <dbReference type="ARBA" id="ARBA00023136"/>
    </source>
</evidence>
<dbReference type="InterPro" id="IPR000515">
    <property type="entry name" value="MetI-like"/>
</dbReference>
<feature type="transmembrane region" description="Helical" evidence="11">
    <location>
        <begin position="181"/>
        <end position="202"/>
    </location>
</feature>
<dbReference type="GO" id="GO:0055085">
    <property type="term" value="P:transmembrane transport"/>
    <property type="evidence" value="ECO:0007669"/>
    <property type="project" value="InterPro"/>
</dbReference>
<dbReference type="EMBL" id="CP076361">
    <property type="protein sequence ID" value="QWK90683.1"/>
    <property type="molecule type" value="Genomic_DNA"/>
</dbReference>
<dbReference type="Gene3D" id="1.10.3720.10">
    <property type="entry name" value="MetI-like"/>
    <property type="match status" value="1"/>
</dbReference>
<feature type="transmembrane region" description="Helical" evidence="11">
    <location>
        <begin position="66"/>
        <end position="92"/>
    </location>
</feature>
<dbReference type="SUPFAM" id="SSF161098">
    <property type="entry name" value="MetI-like"/>
    <property type="match status" value="1"/>
</dbReference>
<accession>A0A975S277</accession>
<keyword evidence="5" id="KW-0997">Cell inner membrane</keyword>
<keyword evidence="14" id="KW-1185">Reference proteome</keyword>
<evidence type="ECO:0000256" key="11">
    <source>
        <dbReference type="RuleBase" id="RU363032"/>
    </source>
</evidence>
<keyword evidence="6 11" id="KW-0812">Transmembrane</keyword>
<keyword evidence="8 11" id="KW-0472">Membrane</keyword>
<proteinExistence type="inferred from homology"/>
<dbReference type="Proteomes" id="UP000679352">
    <property type="component" value="Chromosome"/>
</dbReference>
<dbReference type="KEGG" id="gfu:KM031_01865"/>
<feature type="transmembrane region" description="Helical" evidence="11">
    <location>
        <begin position="12"/>
        <end position="34"/>
    </location>
</feature>
<evidence type="ECO:0000256" key="4">
    <source>
        <dbReference type="ARBA" id="ARBA00022475"/>
    </source>
</evidence>
<feature type="transmembrane region" description="Helical" evidence="11">
    <location>
        <begin position="104"/>
        <end position="127"/>
    </location>
</feature>
<evidence type="ECO:0000256" key="3">
    <source>
        <dbReference type="ARBA" id="ARBA00022448"/>
    </source>
</evidence>
<dbReference type="InterPro" id="IPR035906">
    <property type="entry name" value="MetI-like_sf"/>
</dbReference>
<dbReference type="InterPro" id="IPR051789">
    <property type="entry name" value="Bact_Polyamine_Transport"/>
</dbReference>
<comment type="function">
    <text evidence="9">Required for the activity of the bacterial periplasmic transport system of putrescine and spermidine.</text>
</comment>
<sequence length="264" mass="28754">MAHDVKRYPGARLFTALFFLYLYLPIAVVIAFSFNENRLVSVWTGFSLKWYESALSNRALMDAVKISLTVAVIATAIATTVALMAALVIVRGRDVRFRRVSETVVNLPLLLPEIVLAVAVLILFSQLGLQNGMAKLIIAHTAFCIPFAFLPIRARLQGMEADFEEAAQDLYASPWVTFRRVTLPLIAPGVFAGAMLAFVISMDDFITSNLLNSGGSTTLPVYIFGLIKQGTTPELNAISTLIVAGSLILATTALVLTFRNPNRG</sequence>
<dbReference type="GO" id="GO:0005886">
    <property type="term" value="C:plasma membrane"/>
    <property type="evidence" value="ECO:0007669"/>
    <property type="project" value="UniProtKB-SubCell"/>
</dbReference>
<evidence type="ECO:0000256" key="10">
    <source>
        <dbReference type="ARBA" id="ARBA00039580"/>
    </source>
</evidence>
<dbReference type="RefSeq" id="WP_215504069.1">
    <property type="nucleotide sequence ID" value="NZ_CP076361.1"/>
</dbReference>
<comment type="similarity">
    <text evidence="2">Belongs to the binding-protein-dependent transport system permease family. CysTW subfamily.</text>
</comment>